<comment type="caution">
    <text evidence="13">The sequence shown here is derived from an EMBL/GenBank/DDBJ whole genome shotgun (WGS) entry which is preliminary data.</text>
</comment>
<evidence type="ECO:0000313" key="13">
    <source>
        <dbReference type="EMBL" id="MBJ6371357.1"/>
    </source>
</evidence>
<dbReference type="Pfam" id="PF02558">
    <property type="entry name" value="ApbA"/>
    <property type="match status" value="1"/>
</dbReference>
<name>A0A8J7IID3_9RHOB</name>
<dbReference type="InterPro" id="IPR013328">
    <property type="entry name" value="6PGD_dom2"/>
</dbReference>
<dbReference type="NCBIfam" id="TIGR00745">
    <property type="entry name" value="apbA_panE"/>
    <property type="match status" value="1"/>
</dbReference>
<dbReference type="Pfam" id="PF08546">
    <property type="entry name" value="ApbA_C"/>
    <property type="match status" value="1"/>
</dbReference>
<reference evidence="13" key="1">
    <citation type="submission" date="2020-12" db="EMBL/GenBank/DDBJ databases">
        <title>Sedimentitalea sp. nov., isolated from sand in Incheon.</title>
        <authorList>
            <person name="Kim W."/>
        </authorList>
    </citation>
    <scope>NUCLEOTIDE SEQUENCE</scope>
    <source>
        <strain evidence="13">CAU 1593</strain>
    </source>
</reference>
<evidence type="ECO:0000256" key="6">
    <source>
        <dbReference type="ARBA" id="ARBA00022857"/>
    </source>
</evidence>
<dbReference type="InterPro" id="IPR008927">
    <property type="entry name" value="6-PGluconate_DH-like_C_sf"/>
</dbReference>
<dbReference type="Gene3D" id="3.40.50.720">
    <property type="entry name" value="NAD(P)-binding Rossmann-like Domain"/>
    <property type="match status" value="1"/>
</dbReference>
<dbReference type="InterPro" id="IPR003710">
    <property type="entry name" value="ApbA"/>
</dbReference>
<evidence type="ECO:0000256" key="10">
    <source>
        <dbReference type="RuleBase" id="RU362068"/>
    </source>
</evidence>
<organism evidence="13 14">
    <name type="scientific">Sedimentitalea arenosa</name>
    <dbReference type="NCBI Taxonomy" id="2798803"/>
    <lineage>
        <taxon>Bacteria</taxon>
        <taxon>Pseudomonadati</taxon>
        <taxon>Pseudomonadota</taxon>
        <taxon>Alphaproteobacteria</taxon>
        <taxon>Rhodobacterales</taxon>
        <taxon>Paracoccaceae</taxon>
        <taxon>Sedimentitalea</taxon>
    </lineage>
</organism>
<keyword evidence="6 10" id="KW-0521">NADP</keyword>
<evidence type="ECO:0000256" key="5">
    <source>
        <dbReference type="ARBA" id="ARBA00022655"/>
    </source>
</evidence>
<evidence type="ECO:0000259" key="12">
    <source>
        <dbReference type="Pfam" id="PF08546"/>
    </source>
</evidence>
<evidence type="ECO:0000256" key="7">
    <source>
        <dbReference type="ARBA" id="ARBA00023002"/>
    </source>
</evidence>
<comment type="pathway">
    <text evidence="1 10">Cofactor biosynthesis; (R)-pantothenate biosynthesis; (R)-pantoate from 3-methyl-2-oxobutanoate: step 2/2.</text>
</comment>
<dbReference type="GO" id="GO:0008677">
    <property type="term" value="F:2-dehydropantoate 2-reductase activity"/>
    <property type="evidence" value="ECO:0007669"/>
    <property type="project" value="UniProtKB-EC"/>
</dbReference>
<dbReference type="SUPFAM" id="SSF51735">
    <property type="entry name" value="NAD(P)-binding Rossmann-fold domains"/>
    <property type="match status" value="1"/>
</dbReference>
<evidence type="ECO:0000256" key="9">
    <source>
        <dbReference type="ARBA" id="ARBA00048793"/>
    </source>
</evidence>
<feature type="domain" description="Ketopantoate reductase C-terminal" evidence="12">
    <location>
        <begin position="177"/>
        <end position="316"/>
    </location>
</feature>
<proteinExistence type="inferred from homology"/>
<dbReference type="InterPro" id="IPR036291">
    <property type="entry name" value="NAD(P)-bd_dom_sf"/>
</dbReference>
<comment type="function">
    <text evidence="10">Catalyzes the NADPH-dependent reduction of ketopantoate into pantoic acid.</text>
</comment>
<evidence type="ECO:0000256" key="8">
    <source>
        <dbReference type="ARBA" id="ARBA00032024"/>
    </source>
</evidence>
<dbReference type="GO" id="GO:0005737">
    <property type="term" value="C:cytoplasm"/>
    <property type="evidence" value="ECO:0007669"/>
    <property type="project" value="TreeGrafter"/>
</dbReference>
<comment type="similarity">
    <text evidence="2 10">Belongs to the ketopantoate reductase family.</text>
</comment>
<sequence>MSASSHIVVAGAGSVGCFTGGLLAAAGRRVTLLARPRTIAEIAAHDLTLTDFAGLDRTVPAARMTLTEDPACLAGADLTLVTVKTAATAAIAEAIADHAPPAAPVVSLQNGLDGMEILTRRLSGRDLRAGMVPFNVVPMGPGRFHRASSGDILIGSGAQPLAPLLSVPGLPVAETADITAVQWGKLLLNLNNALNALSGLTLHAQLQDREWRRLMADQMSEALTVLRAAGIAVTSTTAAPPGLIPHVLRLPTPLFARIAARMMVIDPSARASMSHDLLAGRATEIDALQGRILRLAEETGTPVPLCRRVAGLIREAETRGAGLPGLSVAQVRAGWSQR</sequence>
<dbReference type="NCBIfam" id="NF006083">
    <property type="entry name" value="PRK08229.1"/>
    <property type="match status" value="1"/>
</dbReference>
<dbReference type="InterPro" id="IPR013332">
    <property type="entry name" value="KPR_N"/>
</dbReference>
<dbReference type="PANTHER" id="PTHR43765:SF2">
    <property type="entry name" value="2-DEHYDROPANTOATE 2-REDUCTASE"/>
    <property type="match status" value="1"/>
</dbReference>
<dbReference type="InterPro" id="IPR013752">
    <property type="entry name" value="KPA_reductase"/>
</dbReference>
<dbReference type="EC" id="1.1.1.169" evidence="3 10"/>
<dbReference type="EMBL" id="JAELVR010000004">
    <property type="protein sequence ID" value="MBJ6371357.1"/>
    <property type="molecule type" value="Genomic_DNA"/>
</dbReference>
<dbReference type="UniPathway" id="UPA00028">
    <property type="reaction ID" value="UER00004"/>
</dbReference>
<dbReference type="PANTHER" id="PTHR43765">
    <property type="entry name" value="2-DEHYDROPANTOATE 2-REDUCTASE-RELATED"/>
    <property type="match status" value="1"/>
</dbReference>
<dbReference type="SUPFAM" id="SSF48179">
    <property type="entry name" value="6-phosphogluconate dehydrogenase C-terminal domain-like"/>
    <property type="match status" value="1"/>
</dbReference>
<evidence type="ECO:0000256" key="2">
    <source>
        <dbReference type="ARBA" id="ARBA00007870"/>
    </source>
</evidence>
<keyword evidence="14" id="KW-1185">Reference proteome</keyword>
<comment type="catalytic activity">
    <reaction evidence="9 10">
        <text>(R)-pantoate + NADP(+) = 2-dehydropantoate + NADPH + H(+)</text>
        <dbReference type="Rhea" id="RHEA:16233"/>
        <dbReference type="ChEBI" id="CHEBI:11561"/>
        <dbReference type="ChEBI" id="CHEBI:15378"/>
        <dbReference type="ChEBI" id="CHEBI:15980"/>
        <dbReference type="ChEBI" id="CHEBI:57783"/>
        <dbReference type="ChEBI" id="CHEBI:58349"/>
        <dbReference type="EC" id="1.1.1.169"/>
    </reaction>
</comment>
<dbReference type="AlphaFoldDB" id="A0A8J7IID3"/>
<dbReference type="GO" id="GO:0050661">
    <property type="term" value="F:NADP binding"/>
    <property type="evidence" value="ECO:0007669"/>
    <property type="project" value="TreeGrafter"/>
</dbReference>
<keyword evidence="5 10" id="KW-0566">Pantothenate biosynthesis</keyword>
<gene>
    <name evidence="13" type="ORF">JF290_07435</name>
</gene>
<dbReference type="InterPro" id="IPR050838">
    <property type="entry name" value="Ketopantoate_reductase"/>
</dbReference>
<evidence type="ECO:0000256" key="1">
    <source>
        <dbReference type="ARBA" id="ARBA00004994"/>
    </source>
</evidence>
<dbReference type="Gene3D" id="1.10.1040.10">
    <property type="entry name" value="N-(1-d-carboxylethyl)-l-norvaline Dehydrogenase, domain 2"/>
    <property type="match status" value="1"/>
</dbReference>
<evidence type="ECO:0000256" key="3">
    <source>
        <dbReference type="ARBA" id="ARBA00013014"/>
    </source>
</evidence>
<evidence type="ECO:0000313" key="14">
    <source>
        <dbReference type="Proteomes" id="UP000619079"/>
    </source>
</evidence>
<keyword evidence="7 10" id="KW-0560">Oxidoreductase</keyword>
<evidence type="ECO:0000259" key="11">
    <source>
        <dbReference type="Pfam" id="PF02558"/>
    </source>
</evidence>
<dbReference type="Proteomes" id="UP000619079">
    <property type="component" value="Unassembled WGS sequence"/>
</dbReference>
<evidence type="ECO:0000256" key="4">
    <source>
        <dbReference type="ARBA" id="ARBA00019465"/>
    </source>
</evidence>
<protein>
    <recommendedName>
        <fullName evidence="4 10">2-dehydropantoate 2-reductase</fullName>
        <ecNumber evidence="3 10">1.1.1.169</ecNumber>
    </recommendedName>
    <alternativeName>
        <fullName evidence="8 10">Ketopantoate reductase</fullName>
    </alternativeName>
</protein>
<accession>A0A8J7IID3</accession>
<dbReference type="GO" id="GO:0015940">
    <property type="term" value="P:pantothenate biosynthetic process"/>
    <property type="evidence" value="ECO:0007669"/>
    <property type="project" value="UniProtKB-UniPathway"/>
</dbReference>
<feature type="domain" description="Ketopantoate reductase N-terminal" evidence="11">
    <location>
        <begin position="7"/>
        <end position="157"/>
    </location>
</feature>